<proteinExistence type="predicted"/>
<sequence length="214" mass="24987">MSRWPGYKGGLGIENTPTPILFPPHYCPPDHPPKVSIVPTTGFTQENTEPPMEREVFAAMVSYFLGDSAQLRGIDIQDNGQVESFAYSAWKPLTRAMIRDIKRESGNWRKWQREQYAYPSSKDVDLLDKFRKARPTDVSTERDNYAWSPDGKPYWHLKEGRFLTSSEMETLALFEKIRGQDIISYRIEDYAWAHGRPYYHLIEERYLTEQEIGE</sequence>
<organism evidence="1 2">
    <name type="scientific">Ascobolus immersus RN42</name>
    <dbReference type="NCBI Taxonomy" id="1160509"/>
    <lineage>
        <taxon>Eukaryota</taxon>
        <taxon>Fungi</taxon>
        <taxon>Dikarya</taxon>
        <taxon>Ascomycota</taxon>
        <taxon>Pezizomycotina</taxon>
        <taxon>Pezizomycetes</taxon>
        <taxon>Pezizales</taxon>
        <taxon>Ascobolaceae</taxon>
        <taxon>Ascobolus</taxon>
    </lineage>
</organism>
<evidence type="ECO:0000313" key="2">
    <source>
        <dbReference type="Proteomes" id="UP000275078"/>
    </source>
</evidence>
<gene>
    <name evidence="1" type="ORF">BJ508DRAFT_143363</name>
</gene>
<evidence type="ECO:0000313" key="1">
    <source>
        <dbReference type="EMBL" id="RPA79255.1"/>
    </source>
</evidence>
<dbReference type="EMBL" id="ML119701">
    <property type="protein sequence ID" value="RPA79255.1"/>
    <property type="molecule type" value="Genomic_DNA"/>
</dbReference>
<reference evidence="1 2" key="1">
    <citation type="journal article" date="2018" name="Nat. Ecol. Evol.">
        <title>Pezizomycetes genomes reveal the molecular basis of ectomycorrhizal truffle lifestyle.</title>
        <authorList>
            <person name="Murat C."/>
            <person name="Payen T."/>
            <person name="Noel B."/>
            <person name="Kuo A."/>
            <person name="Morin E."/>
            <person name="Chen J."/>
            <person name="Kohler A."/>
            <person name="Krizsan K."/>
            <person name="Balestrini R."/>
            <person name="Da Silva C."/>
            <person name="Montanini B."/>
            <person name="Hainaut M."/>
            <person name="Levati E."/>
            <person name="Barry K.W."/>
            <person name="Belfiori B."/>
            <person name="Cichocki N."/>
            <person name="Clum A."/>
            <person name="Dockter R.B."/>
            <person name="Fauchery L."/>
            <person name="Guy J."/>
            <person name="Iotti M."/>
            <person name="Le Tacon F."/>
            <person name="Lindquist E.A."/>
            <person name="Lipzen A."/>
            <person name="Malagnac F."/>
            <person name="Mello A."/>
            <person name="Molinier V."/>
            <person name="Miyauchi S."/>
            <person name="Poulain J."/>
            <person name="Riccioni C."/>
            <person name="Rubini A."/>
            <person name="Sitrit Y."/>
            <person name="Splivallo R."/>
            <person name="Traeger S."/>
            <person name="Wang M."/>
            <person name="Zifcakova L."/>
            <person name="Wipf D."/>
            <person name="Zambonelli A."/>
            <person name="Paolocci F."/>
            <person name="Nowrousian M."/>
            <person name="Ottonello S."/>
            <person name="Baldrian P."/>
            <person name="Spatafora J.W."/>
            <person name="Henrissat B."/>
            <person name="Nagy L.G."/>
            <person name="Aury J.M."/>
            <person name="Wincker P."/>
            <person name="Grigoriev I.V."/>
            <person name="Bonfante P."/>
            <person name="Martin F.M."/>
        </authorList>
    </citation>
    <scope>NUCLEOTIDE SEQUENCE [LARGE SCALE GENOMIC DNA]</scope>
    <source>
        <strain evidence="1 2">RN42</strain>
    </source>
</reference>
<accession>A0A3N4HZG5</accession>
<keyword evidence="2" id="KW-1185">Reference proteome</keyword>
<protein>
    <submittedName>
        <fullName evidence="1">Uncharacterized protein</fullName>
    </submittedName>
</protein>
<dbReference type="OrthoDB" id="4146887at2759"/>
<dbReference type="Proteomes" id="UP000275078">
    <property type="component" value="Unassembled WGS sequence"/>
</dbReference>
<dbReference type="AlphaFoldDB" id="A0A3N4HZG5"/>
<name>A0A3N4HZG5_ASCIM</name>